<organism evidence="16">
    <name type="scientific">Geoalkalibacter subterraneus</name>
    <dbReference type="NCBI Taxonomy" id="483547"/>
    <lineage>
        <taxon>Bacteria</taxon>
        <taxon>Pseudomonadati</taxon>
        <taxon>Thermodesulfobacteriota</taxon>
        <taxon>Desulfuromonadia</taxon>
        <taxon>Desulfuromonadales</taxon>
        <taxon>Geoalkalibacteraceae</taxon>
        <taxon>Geoalkalibacter</taxon>
    </lineage>
</organism>
<dbReference type="SUPFAM" id="SSF47384">
    <property type="entry name" value="Homodimeric domain of signal transducing histidine kinase"/>
    <property type="match status" value="1"/>
</dbReference>
<dbReference type="InterPro" id="IPR013656">
    <property type="entry name" value="PAS_4"/>
</dbReference>
<dbReference type="SUPFAM" id="SSF55874">
    <property type="entry name" value="ATPase domain of HSP90 chaperone/DNA topoisomerase II/histidine kinase"/>
    <property type="match status" value="1"/>
</dbReference>
<dbReference type="InterPro" id="IPR035965">
    <property type="entry name" value="PAS-like_dom_sf"/>
</dbReference>
<dbReference type="SUPFAM" id="SSF55785">
    <property type="entry name" value="PYP-like sensor domain (PAS domain)"/>
    <property type="match status" value="2"/>
</dbReference>
<dbReference type="PROSITE" id="PS50109">
    <property type="entry name" value="HIS_KIN"/>
    <property type="match status" value="1"/>
</dbReference>
<evidence type="ECO:0000259" key="14">
    <source>
        <dbReference type="PROSITE" id="PS50112"/>
    </source>
</evidence>
<dbReference type="EMBL" id="DSDO01000196">
    <property type="protein sequence ID" value="HDR46618.1"/>
    <property type="molecule type" value="Genomic_DNA"/>
</dbReference>
<dbReference type="GO" id="GO:0016020">
    <property type="term" value="C:membrane"/>
    <property type="evidence" value="ECO:0007669"/>
    <property type="project" value="UniProtKB-SubCell"/>
</dbReference>
<evidence type="ECO:0000313" key="16">
    <source>
        <dbReference type="EMBL" id="HDR46618.1"/>
    </source>
</evidence>
<evidence type="ECO:0000256" key="7">
    <source>
        <dbReference type="ARBA" id="ARBA00022741"/>
    </source>
</evidence>
<dbReference type="SMART" id="SM00387">
    <property type="entry name" value="HATPase_c"/>
    <property type="match status" value="1"/>
</dbReference>
<keyword evidence="10" id="KW-1133">Transmembrane helix</keyword>
<feature type="domain" description="PAC" evidence="15">
    <location>
        <begin position="222"/>
        <end position="274"/>
    </location>
</feature>
<dbReference type="InterPro" id="IPR003661">
    <property type="entry name" value="HisK_dim/P_dom"/>
</dbReference>
<evidence type="ECO:0000256" key="8">
    <source>
        <dbReference type="ARBA" id="ARBA00022777"/>
    </source>
</evidence>
<keyword evidence="6" id="KW-0812">Transmembrane</keyword>
<dbReference type="NCBIfam" id="TIGR00229">
    <property type="entry name" value="sensory_box"/>
    <property type="match status" value="1"/>
</dbReference>
<dbReference type="GO" id="GO:0005524">
    <property type="term" value="F:ATP binding"/>
    <property type="evidence" value="ECO:0007669"/>
    <property type="project" value="UniProtKB-KW"/>
</dbReference>
<keyword evidence="9" id="KW-0067">ATP-binding</keyword>
<keyword evidence="11" id="KW-0902">Two-component regulatory system</keyword>
<dbReference type="GO" id="GO:0000156">
    <property type="term" value="F:phosphorelay response regulator activity"/>
    <property type="evidence" value="ECO:0007669"/>
    <property type="project" value="TreeGrafter"/>
</dbReference>
<evidence type="ECO:0000259" key="13">
    <source>
        <dbReference type="PROSITE" id="PS50109"/>
    </source>
</evidence>
<evidence type="ECO:0000259" key="15">
    <source>
        <dbReference type="PROSITE" id="PS50113"/>
    </source>
</evidence>
<evidence type="ECO:0000256" key="10">
    <source>
        <dbReference type="ARBA" id="ARBA00022989"/>
    </source>
</evidence>
<proteinExistence type="predicted"/>
<evidence type="ECO:0000256" key="11">
    <source>
        <dbReference type="ARBA" id="ARBA00023012"/>
    </source>
</evidence>
<dbReference type="PRINTS" id="PR00344">
    <property type="entry name" value="BCTRLSENSOR"/>
</dbReference>
<feature type="domain" description="Histidine kinase" evidence="13">
    <location>
        <begin position="278"/>
        <end position="493"/>
    </location>
</feature>
<gene>
    <name evidence="16" type="ORF">ENN94_02845</name>
</gene>
<evidence type="ECO:0000256" key="2">
    <source>
        <dbReference type="ARBA" id="ARBA00004141"/>
    </source>
</evidence>
<dbReference type="Pfam" id="PF00512">
    <property type="entry name" value="HisKA"/>
    <property type="match status" value="1"/>
</dbReference>
<name>A0A831LIH5_9BACT</name>
<evidence type="ECO:0000256" key="4">
    <source>
        <dbReference type="ARBA" id="ARBA00022553"/>
    </source>
</evidence>
<evidence type="ECO:0000256" key="5">
    <source>
        <dbReference type="ARBA" id="ARBA00022679"/>
    </source>
</evidence>
<keyword evidence="12" id="KW-0472">Membrane</keyword>
<keyword evidence="4" id="KW-0597">Phosphoprotein</keyword>
<accession>A0A831LIH5</accession>
<evidence type="ECO:0000256" key="1">
    <source>
        <dbReference type="ARBA" id="ARBA00000085"/>
    </source>
</evidence>
<comment type="caution">
    <text evidence="16">The sequence shown here is derived from an EMBL/GenBank/DDBJ whole genome shotgun (WGS) entry which is preliminary data.</text>
</comment>
<dbReference type="AlphaFoldDB" id="A0A831LIH5"/>
<comment type="catalytic activity">
    <reaction evidence="1">
        <text>ATP + protein L-histidine = ADP + protein N-phospho-L-histidine.</text>
        <dbReference type="EC" id="2.7.13.3"/>
    </reaction>
</comment>
<dbReference type="PROSITE" id="PS50113">
    <property type="entry name" value="PAC"/>
    <property type="match status" value="1"/>
</dbReference>
<dbReference type="InterPro" id="IPR000700">
    <property type="entry name" value="PAS-assoc_C"/>
</dbReference>
<feature type="domain" description="PAS" evidence="14">
    <location>
        <begin position="23"/>
        <end position="63"/>
    </location>
</feature>
<reference evidence="16" key="1">
    <citation type="journal article" date="2020" name="mSystems">
        <title>Genome- and Community-Level Interaction Insights into Carbon Utilization and Element Cycling Functions of Hydrothermarchaeota in Hydrothermal Sediment.</title>
        <authorList>
            <person name="Zhou Z."/>
            <person name="Liu Y."/>
            <person name="Xu W."/>
            <person name="Pan J."/>
            <person name="Luo Z.H."/>
            <person name="Li M."/>
        </authorList>
    </citation>
    <scope>NUCLEOTIDE SEQUENCE [LARGE SCALE GENOMIC DNA]</scope>
    <source>
        <strain evidence="16">SpSt-1220</strain>
    </source>
</reference>
<dbReference type="Proteomes" id="UP000886162">
    <property type="component" value="Unassembled WGS sequence"/>
</dbReference>
<dbReference type="CDD" id="cd00130">
    <property type="entry name" value="PAS"/>
    <property type="match status" value="2"/>
</dbReference>
<dbReference type="PROSITE" id="PS50112">
    <property type="entry name" value="PAS"/>
    <property type="match status" value="1"/>
</dbReference>
<comment type="subcellular location">
    <subcellularLocation>
        <location evidence="2">Membrane</location>
        <topology evidence="2">Multi-pass membrane protein</topology>
    </subcellularLocation>
</comment>
<dbReference type="Pfam" id="PF08448">
    <property type="entry name" value="PAS_4"/>
    <property type="match status" value="2"/>
</dbReference>
<dbReference type="EC" id="2.7.13.3" evidence="3"/>
<evidence type="ECO:0000256" key="9">
    <source>
        <dbReference type="ARBA" id="ARBA00022840"/>
    </source>
</evidence>
<dbReference type="SMART" id="SM00388">
    <property type="entry name" value="HisKA"/>
    <property type="match status" value="1"/>
</dbReference>
<keyword evidence="8 16" id="KW-0418">Kinase</keyword>
<dbReference type="GO" id="GO:0000155">
    <property type="term" value="F:phosphorelay sensor kinase activity"/>
    <property type="evidence" value="ECO:0007669"/>
    <property type="project" value="InterPro"/>
</dbReference>
<dbReference type="Gene3D" id="1.10.287.130">
    <property type="match status" value="1"/>
</dbReference>
<protein>
    <recommendedName>
        <fullName evidence="3">histidine kinase</fullName>
        <ecNumber evidence="3">2.7.13.3</ecNumber>
    </recommendedName>
</protein>
<dbReference type="PANTHER" id="PTHR42878">
    <property type="entry name" value="TWO-COMPONENT HISTIDINE KINASE"/>
    <property type="match status" value="1"/>
</dbReference>
<dbReference type="InterPro" id="IPR036890">
    <property type="entry name" value="HATPase_C_sf"/>
</dbReference>
<evidence type="ECO:0000256" key="6">
    <source>
        <dbReference type="ARBA" id="ARBA00022692"/>
    </source>
</evidence>
<keyword evidence="5" id="KW-0808">Transferase</keyword>
<dbReference type="PANTHER" id="PTHR42878:SF7">
    <property type="entry name" value="SENSOR HISTIDINE KINASE GLRK"/>
    <property type="match status" value="1"/>
</dbReference>
<keyword evidence="7" id="KW-0547">Nucleotide-binding</keyword>
<evidence type="ECO:0000256" key="3">
    <source>
        <dbReference type="ARBA" id="ARBA00012438"/>
    </source>
</evidence>
<dbReference type="InterPro" id="IPR003594">
    <property type="entry name" value="HATPase_dom"/>
</dbReference>
<dbReference type="InterPro" id="IPR050351">
    <property type="entry name" value="BphY/WalK/GraS-like"/>
</dbReference>
<dbReference type="SMART" id="SM00091">
    <property type="entry name" value="PAS"/>
    <property type="match status" value="2"/>
</dbReference>
<dbReference type="GO" id="GO:0007234">
    <property type="term" value="P:osmosensory signaling via phosphorelay pathway"/>
    <property type="evidence" value="ECO:0007669"/>
    <property type="project" value="TreeGrafter"/>
</dbReference>
<dbReference type="GO" id="GO:0030295">
    <property type="term" value="F:protein kinase activator activity"/>
    <property type="evidence" value="ECO:0007669"/>
    <property type="project" value="TreeGrafter"/>
</dbReference>
<dbReference type="Pfam" id="PF02518">
    <property type="entry name" value="HATPase_c"/>
    <property type="match status" value="1"/>
</dbReference>
<sequence length="493" mass="54963">MRNERTDLRKQEIKGVFGLNLALERTLQNLSNGVVLLDSQGRVTLCNPGAEQVLRLDQEDLLNHPFPPPCLEFSPAIEIERILQKGEHLHCPEHTLTLANGEQRCLDLRITPIFSAGERIEGGVVDLRDRTSFKKVHDERERLLAELDATINAINDAVILYKPSGDIVRMNPVARRFLGYDAITELKPLQERLENLKMERPDGSPLPLGPYLARVLKGESFHGILGVLKRASGEKAWLQLSAAPVFSPQGEIIAAVGTATDVTALHRADEERIRGLLMLTHDLRNPLTVIQGHTQLIEARLGQAGADELHCSLDSINDAVGQMSSMLADLLSLARIEGDKTLCQKVDIDLECFIRRFFDTNCVALDCDRIEVEMSETPRSLPANPQALERILLNLLSNALKYSPQQRMVQLRVGPDRTSLKFSVLDQGNGIAKEDHCRLFRCFGRLPNKVRDDSLGIGLYVARRLVEAQGGRIWVESDKGQGAAFHFTLPLQK</sequence>
<dbReference type="InterPro" id="IPR000014">
    <property type="entry name" value="PAS"/>
</dbReference>
<dbReference type="InterPro" id="IPR004358">
    <property type="entry name" value="Sig_transdc_His_kin-like_C"/>
</dbReference>
<dbReference type="InterPro" id="IPR005467">
    <property type="entry name" value="His_kinase_dom"/>
</dbReference>
<dbReference type="CDD" id="cd00082">
    <property type="entry name" value="HisKA"/>
    <property type="match status" value="1"/>
</dbReference>
<dbReference type="InterPro" id="IPR036097">
    <property type="entry name" value="HisK_dim/P_sf"/>
</dbReference>
<dbReference type="Gene3D" id="3.30.450.20">
    <property type="entry name" value="PAS domain"/>
    <property type="match status" value="2"/>
</dbReference>
<dbReference type="Gene3D" id="3.30.565.10">
    <property type="entry name" value="Histidine kinase-like ATPase, C-terminal domain"/>
    <property type="match status" value="1"/>
</dbReference>
<evidence type="ECO:0000256" key="12">
    <source>
        <dbReference type="ARBA" id="ARBA00023136"/>
    </source>
</evidence>